<dbReference type="OrthoDB" id="5562739at2759"/>
<gene>
    <name evidence="2" type="ORF">Cgig2_021853</name>
</gene>
<dbReference type="AlphaFoldDB" id="A0A9Q1JIM6"/>
<name>A0A9Q1JIM6_9CARY</name>
<evidence type="ECO:0000256" key="1">
    <source>
        <dbReference type="SAM" id="MobiDB-lite"/>
    </source>
</evidence>
<feature type="compositionally biased region" description="Basic and acidic residues" evidence="1">
    <location>
        <begin position="25"/>
        <end position="34"/>
    </location>
</feature>
<proteinExistence type="predicted"/>
<evidence type="ECO:0000313" key="3">
    <source>
        <dbReference type="Proteomes" id="UP001153076"/>
    </source>
</evidence>
<evidence type="ECO:0000313" key="2">
    <source>
        <dbReference type="EMBL" id="KAJ8421611.1"/>
    </source>
</evidence>
<dbReference type="Proteomes" id="UP001153076">
    <property type="component" value="Unassembled WGS sequence"/>
</dbReference>
<dbReference type="PANTHER" id="PTHR34835:SF34">
    <property type="entry name" value="OS08G0555500 PROTEIN"/>
    <property type="match status" value="1"/>
</dbReference>
<accession>A0A9Q1JIM6</accession>
<keyword evidence="3" id="KW-1185">Reference proteome</keyword>
<organism evidence="2 3">
    <name type="scientific">Carnegiea gigantea</name>
    <dbReference type="NCBI Taxonomy" id="171969"/>
    <lineage>
        <taxon>Eukaryota</taxon>
        <taxon>Viridiplantae</taxon>
        <taxon>Streptophyta</taxon>
        <taxon>Embryophyta</taxon>
        <taxon>Tracheophyta</taxon>
        <taxon>Spermatophyta</taxon>
        <taxon>Magnoliopsida</taxon>
        <taxon>eudicotyledons</taxon>
        <taxon>Gunneridae</taxon>
        <taxon>Pentapetalae</taxon>
        <taxon>Caryophyllales</taxon>
        <taxon>Cactineae</taxon>
        <taxon>Cactaceae</taxon>
        <taxon>Cactoideae</taxon>
        <taxon>Echinocereeae</taxon>
        <taxon>Carnegiea</taxon>
    </lineage>
</organism>
<reference evidence="2" key="1">
    <citation type="submission" date="2022-04" db="EMBL/GenBank/DDBJ databases">
        <title>Carnegiea gigantea Genome sequencing and assembly v2.</title>
        <authorList>
            <person name="Copetti D."/>
            <person name="Sanderson M.J."/>
            <person name="Burquez A."/>
            <person name="Wojciechowski M.F."/>
        </authorList>
    </citation>
    <scope>NUCLEOTIDE SEQUENCE</scope>
    <source>
        <strain evidence="2">SGP5-SGP5p</strain>
        <tissue evidence="2">Aerial part</tissue>
    </source>
</reference>
<feature type="compositionally biased region" description="Basic residues" evidence="1">
    <location>
        <begin position="1"/>
        <end position="17"/>
    </location>
</feature>
<protein>
    <submittedName>
        <fullName evidence="2">Uncharacterized protein</fullName>
    </submittedName>
</protein>
<dbReference type="PANTHER" id="PTHR34835">
    <property type="entry name" value="OS07G0283600 PROTEIN-RELATED"/>
    <property type="match status" value="1"/>
</dbReference>
<feature type="region of interest" description="Disordered" evidence="1">
    <location>
        <begin position="1"/>
        <end position="36"/>
    </location>
</feature>
<dbReference type="EMBL" id="JAKOGI010002635">
    <property type="protein sequence ID" value="KAJ8421611.1"/>
    <property type="molecule type" value="Genomic_DNA"/>
</dbReference>
<sequence>MKKIKQAIKSRPKKIQVRSKTCGKAQHEKKKEDSGQLSVFKHQKEHKFLKKDTNATVRVEDPNSIQSVPKPAEGDTKPKKIFQTRMSPSWFVGMINNFNEVQRKAIRDMGFGGFLHLQVTELQGNLCNWLVGRFDLYSVTLYISPNKRIEITPMDVYLTLVLPIYGKKVEDFYGKKPKDAKYNEVLDA</sequence>
<comment type="caution">
    <text evidence="2">The sequence shown here is derived from an EMBL/GenBank/DDBJ whole genome shotgun (WGS) entry which is preliminary data.</text>
</comment>